<evidence type="ECO:0000256" key="1">
    <source>
        <dbReference type="ARBA" id="ARBA00004196"/>
    </source>
</evidence>
<dbReference type="Gene3D" id="3.40.50.1980">
    <property type="entry name" value="Nitrogenase molybdenum iron protein domain"/>
    <property type="match status" value="2"/>
</dbReference>
<comment type="similarity">
    <text evidence="2">Belongs to the bacterial solute-binding protein 8 family.</text>
</comment>
<keyword evidence="3" id="KW-0813">Transport</keyword>
<sequence length="317" mass="35073">MLKRKKMTKFVQLFIVSVLLVTPLFSQAGITVTDSQGNKQLAQYAQRIVVLNWDLAEQILELGVTPVGMPDIAGYKEWVSKPGVPAEVQDIGTRVEPNYEKIAALKPDVIIFASPQADLQSKLERIAPVLFYQTFSASHDNAQAAIDNFLNLAGVVNRQELAEQKLKAMADKLGDLKQRLLLAYDGELPKVTTMRFASTTSVFLYGGNSMPEYALKQLGIKPALDLPVTQWGIVQKRISDLHTITDGTVLYFEPFDKKQALSRSRLWQSMPFVRGKRVNSVATSWSYGGAMSIQYIAEGITESLLALAAKSNEMSAN</sequence>
<reference evidence="8 9" key="1">
    <citation type="submission" date="2016-11" db="EMBL/GenBank/DDBJ databases">
        <authorList>
            <person name="Jaros S."/>
            <person name="Januszkiewicz K."/>
            <person name="Wedrychowicz H."/>
        </authorList>
    </citation>
    <scope>NUCLEOTIDE SEQUENCE [LARGE SCALE GENOMIC DNA]</scope>
    <source>
        <strain evidence="8">NVI 5450</strain>
    </source>
</reference>
<keyword evidence="5 6" id="KW-0732">Signal</keyword>
<evidence type="ECO:0000259" key="7">
    <source>
        <dbReference type="PROSITE" id="PS50983"/>
    </source>
</evidence>
<feature type="chain" id="PRO_5012114520" evidence="6">
    <location>
        <begin position="29"/>
        <end position="317"/>
    </location>
</feature>
<dbReference type="GO" id="GO:1901678">
    <property type="term" value="P:iron coordination entity transport"/>
    <property type="evidence" value="ECO:0007669"/>
    <property type="project" value="UniProtKB-ARBA"/>
</dbReference>
<evidence type="ECO:0000256" key="2">
    <source>
        <dbReference type="ARBA" id="ARBA00008814"/>
    </source>
</evidence>
<dbReference type="OrthoDB" id="6160519at2"/>
<evidence type="ECO:0000256" key="6">
    <source>
        <dbReference type="SAM" id="SignalP"/>
    </source>
</evidence>
<evidence type="ECO:0000256" key="5">
    <source>
        <dbReference type="ARBA" id="ARBA00022729"/>
    </source>
</evidence>
<keyword evidence="4" id="KW-0406">Ion transport</keyword>
<dbReference type="PANTHER" id="PTHR30532:SF1">
    <property type="entry name" value="IRON(3+)-HYDROXAMATE-BINDING PROTEIN FHUD"/>
    <property type="match status" value="1"/>
</dbReference>
<dbReference type="InterPro" id="IPR051313">
    <property type="entry name" value="Bact_iron-sidero_bind"/>
</dbReference>
<evidence type="ECO:0000313" key="9">
    <source>
        <dbReference type="Proteomes" id="UP000183794"/>
    </source>
</evidence>
<dbReference type="PRINTS" id="PR01715">
    <property type="entry name" value="FERRIBNDNGPP"/>
</dbReference>
<keyword evidence="4" id="KW-0408">Iron</keyword>
<dbReference type="PANTHER" id="PTHR30532">
    <property type="entry name" value="IRON III DICITRATE-BINDING PERIPLASMIC PROTEIN"/>
    <property type="match status" value="1"/>
</dbReference>
<evidence type="ECO:0000256" key="4">
    <source>
        <dbReference type="ARBA" id="ARBA00022496"/>
    </source>
</evidence>
<evidence type="ECO:0000256" key="3">
    <source>
        <dbReference type="ARBA" id="ARBA00022448"/>
    </source>
</evidence>
<dbReference type="SUPFAM" id="SSF53807">
    <property type="entry name" value="Helical backbone' metal receptor"/>
    <property type="match status" value="1"/>
</dbReference>
<protein>
    <submittedName>
        <fullName evidence="8">Ferrichrome-binding protein</fullName>
    </submittedName>
</protein>
<dbReference type="Proteomes" id="UP000183794">
    <property type="component" value="Unassembled WGS sequence"/>
</dbReference>
<dbReference type="PROSITE" id="PS50983">
    <property type="entry name" value="FE_B12_PBP"/>
    <property type="match status" value="1"/>
</dbReference>
<gene>
    <name evidence="8" type="ORF">NVI5450_3650</name>
</gene>
<dbReference type="AlphaFoldDB" id="A0A1L0BY76"/>
<dbReference type="CDD" id="cd01146">
    <property type="entry name" value="FhuD"/>
    <property type="match status" value="1"/>
</dbReference>
<proteinExistence type="inferred from homology"/>
<dbReference type="InterPro" id="IPR002491">
    <property type="entry name" value="ABC_transptr_periplasmic_BD"/>
</dbReference>
<dbReference type="GO" id="GO:0030288">
    <property type="term" value="C:outer membrane-bounded periplasmic space"/>
    <property type="evidence" value="ECO:0007669"/>
    <property type="project" value="TreeGrafter"/>
</dbReference>
<accession>A0A1L0BY76</accession>
<organism evidence="8 9">
    <name type="scientific">Moritella viscosa</name>
    <dbReference type="NCBI Taxonomy" id="80854"/>
    <lineage>
        <taxon>Bacteria</taxon>
        <taxon>Pseudomonadati</taxon>
        <taxon>Pseudomonadota</taxon>
        <taxon>Gammaproteobacteria</taxon>
        <taxon>Alteromonadales</taxon>
        <taxon>Moritellaceae</taxon>
        <taxon>Moritella</taxon>
    </lineage>
</organism>
<feature type="domain" description="Fe/B12 periplasmic-binding" evidence="7">
    <location>
        <begin position="47"/>
        <end position="308"/>
    </location>
</feature>
<keyword evidence="4" id="KW-0410">Iron transport</keyword>
<comment type="subcellular location">
    <subcellularLocation>
        <location evidence="1">Cell envelope</location>
    </subcellularLocation>
</comment>
<feature type="signal peptide" evidence="6">
    <location>
        <begin position="1"/>
        <end position="28"/>
    </location>
</feature>
<dbReference type="Pfam" id="PF01497">
    <property type="entry name" value="Peripla_BP_2"/>
    <property type="match status" value="1"/>
</dbReference>
<name>A0A1L0BY76_9GAMM</name>
<dbReference type="EMBL" id="FPLD01000102">
    <property type="protein sequence ID" value="SGZ11143.1"/>
    <property type="molecule type" value="Genomic_DNA"/>
</dbReference>
<evidence type="ECO:0000313" key="8">
    <source>
        <dbReference type="EMBL" id="SGZ11143.1"/>
    </source>
</evidence>